<gene>
    <name evidence="1" type="ORF">SLEP1_g14134</name>
</gene>
<proteinExistence type="predicted"/>
<comment type="caution">
    <text evidence="1">The sequence shown here is derived from an EMBL/GenBank/DDBJ whole genome shotgun (WGS) entry which is preliminary data.</text>
</comment>
<organism evidence="1 2">
    <name type="scientific">Rubroshorea leprosula</name>
    <dbReference type="NCBI Taxonomy" id="152421"/>
    <lineage>
        <taxon>Eukaryota</taxon>
        <taxon>Viridiplantae</taxon>
        <taxon>Streptophyta</taxon>
        <taxon>Embryophyta</taxon>
        <taxon>Tracheophyta</taxon>
        <taxon>Spermatophyta</taxon>
        <taxon>Magnoliopsida</taxon>
        <taxon>eudicotyledons</taxon>
        <taxon>Gunneridae</taxon>
        <taxon>Pentapetalae</taxon>
        <taxon>rosids</taxon>
        <taxon>malvids</taxon>
        <taxon>Malvales</taxon>
        <taxon>Dipterocarpaceae</taxon>
        <taxon>Rubroshorea</taxon>
    </lineage>
</organism>
<accession>A0AAV5ITJ9</accession>
<protein>
    <submittedName>
        <fullName evidence="1">Uncharacterized protein</fullName>
    </submittedName>
</protein>
<dbReference type="Proteomes" id="UP001054252">
    <property type="component" value="Unassembled WGS sequence"/>
</dbReference>
<sequence length="229" mass="26635">MEKDLFKGDDVGSNGLSISHLQLTDDIILFGEASEENIKAVRSIISSLKVNYTKSKWWGRLANEREGRLWKRVLRKKYGGLGGNWVNWVSQGSGLGSRWWRDVCKISRLIDNKQSAVQDMGVWIEDAWSWKPKWRRKLLTWEQDQAEHQLQLLNNTQPRKTIRDRWYWSHANEGLYTLQSAYSLLATDSGGEKPFIFENAGTLYYLKGFVLLVGFWYKGEHSARRTCSE</sequence>
<name>A0AAV5ITJ9_9ROSI</name>
<evidence type="ECO:0000313" key="2">
    <source>
        <dbReference type="Proteomes" id="UP001054252"/>
    </source>
</evidence>
<reference evidence="1 2" key="1">
    <citation type="journal article" date="2021" name="Commun. Biol.">
        <title>The genome of Shorea leprosula (Dipterocarpaceae) highlights the ecological relevance of drought in aseasonal tropical rainforests.</title>
        <authorList>
            <person name="Ng K.K.S."/>
            <person name="Kobayashi M.J."/>
            <person name="Fawcett J.A."/>
            <person name="Hatakeyama M."/>
            <person name="Paape T."/>
            <person name="Ng C.H."/>
            <person name="Ang C.C."/>
            <person name="Tnah L.H."/>
            <person name="Lee C.T."/>
            <person name="Nishiyama T."/>
            <person name="Sese J."/>
            <person name="O'Brien M.J."/>
            <person name="Copetti D."/>
            <person name="Mohd Noor M.I."/>
            <person name="Ong R.C."/>
            <person name="Putra M."/>
            <person name="Sireger I.Z."/>
            <person name="Indrioko S."/>
            <person name="Kosugi Y."/>
            <person name="Izuno A."/>
            <person name="Isagi Y."/>
            <person name="Lee S.L."/>
            <person name="Shimizu K.K."/>
        </authorList>
    </citation>
    <scope>NUCLEOTIDE SEQUENCE [LARGE SCALE GENOMIC DNA]</scope>
    <source>
        <strain evidence="1">214</strain>
    </source>
</reference>
<evidence type="ECO:0000313" key="1">
    <source>
        <dbReference type="EMBL" id="GKV01588.1"/>
    </source>
</evidence>
<dbReference type="EMBL" id="BPVZ01000017">
    <property type="protein sequence ID" value="GKV01588.1"/>
    <property type="molecule type" value="Genomic_DNA"/>
</dbReference>
<keyword evidence="2" id="KW-1185">Reference proteome</keyword>
<dbReference type="AlphaFoldDB" id="A0AAV5ITJ9"/>